<organism evidence="2 3">
    <name type="scientific">Streptomyces zaomyceticus</name>
    <dbReference type="NCBI Taxonomy" id="68286"/>
    <lineage>
        <taxon>Bacteria</taxon>
        <taxon>Bacillati</taxon>
        <taxon>Actinomycetota</taxon>
        <taxon>Actinomycetes</taxon>
        <taxon>Kitasatosporales</taxon>
        <taxon>Streptomycetaceae</taxon>
        <taxon>Streptomyces</taxon>
    </lineage>
</organism>
<gene>
    <name evidence="2" type="ORF">OG814_38930</name>
</gene>
<evidence type="ECO:0000313" key="3">
    <source>
        <dbReference type="Proteomes" id="UP001622594"/>
    </source>
</evidence>
<feature type="region of interest" description="Disordered" evidence="1">
    <location>
        <begin position="21"/>
        <end position="57"/>
    </location>
</feature>
<evidence type="ECO:0000256" key="1">
    <source>
        <dbReference type="SAM" id="MobiDB-lite"/>
    </source>
</evidence>
<sequence length="57" mass="5840">MSQVYVTRGFEERLALGLLTGLAPDSPRARDSPDTSGSSGSSGSSGWNSSWANPAPA</sequence>
<feature type="compositionally biased region" description="Low complexity" evidence="1">
    <location>
        <begin position="36"/>
        <end position="51"/>
    </location>
</feature>
<accession>A0ABZ1LRD4</accession>
<evidence type="ECO:0000313" key="2">
    <source>
        <dbReference type="EMBL" id="WTR74828.1"/>
    </source>
</evidence>
<dbReference type="EMBL" id="CP108188">
    <property type="protein sequence ID" value="WTR74828.1"/>
    <property type="molecule type" value="Genomic_DNA"/>
</dbReference>
<protein>
    <submittedName>
        <fullName evidence="2">Uncharacterized protein</fullName>
    </submittedName>
</protein>
<dbReference type="RefSeq" id="WP_406336904.1">
    <property type="nucleotide sequence ID" value="NZ_CP108188.1"/>
</dbReference>
<keyword evidence="3" id="KW-1185">Reference proteome</keyword>
<dbReference type="Proteomes" id="UP001622594">
    <property type="component" value="Chromosome"/>
</dbReference>
<name>A0ABZ1LRD4_9ACTN</name>
<reference evidence="2 3" key="1">
    <citation type="submission" date="2022-10" db="EMBL/GenBank/DDBJ databases">
        <title>The complete genomes of actinobacterial strains from the NBC collection.</title>
        <authorList>
            <person name="Joergensen T.S."/>
            <person name="Alvarez Arevalo M."/>
            <person name="Sterndorff E.B."/>
            <person name="Faurdal D."/>
            <person name="Vuksanovic O."/>
            <person name="Mourched A.-S."/>
            <person name="Charusanti P."/>
            <person name="Shaw S."/>
            <person name="Blin K."/>
            <person name="Weber T."/>
        </authorList>
    </citation>
    <scope>NUCLEOTIDE SEQUENCE [LARGE SCALE GENOMIC DNA]</scope>
    <source>
        <strain evidence="2 3">NBC_00123</strain>
    </source>
</reference>
<proteinExistence type="predicted"/>